<dbReference type="EC" id="3.4.11.-" evidence="8"/>
<gene>
    <name evidence="12" type="ORF">AB6A68_05960</name>
</gene>
<dbReference type="Gene3D" id="1.10.390.10">
    <property type="entry name" value="Neutral Protease Domain 2"/>
    <property type="match status" value="1"/>
</dbReference>
<dbReference type="InterPro" id="IPR024571">
    <property type="entry name" value="ERAP1-like_C_dom"/>
</dbReference>
<protein>
    <recommendedName>
        <fullName evidence="8">Aminopeptidase</fullName>
        <ecNumber evidence="8">3.4.11.-</ecNumber>
    </recommendedName>
</protein>
<keyword evidence="5 8" id="KW-0378">Hydrolase</keyword>
<keyword evidence="4 8" id="KW-0479">Metal-binding</keyword>
<comment type="catalytic activity">
    <reaction evidence="1">
        <text>Release of an N-terminal amino acid, Xaa-|-Yaa- from a peptide, amide or arylamide. Xaa is preferably Ala, but may be most amino acids including Pro (slow action). When a terminal hydrophobic residue is followed by a prolyl residue, the two may be released as an intact Xaa-Pro dipeptide.</text>
        <dbReference type="EC" id="3.4.11.2"/>
    </reaction>
</comment>
<dbReference type="InterPro" id="IPR045357">
    <property type="entry name" value="Aminopeptidase_N-like_N"/>
</dbReference>
<evidence type="ECO:0000256" key="4">
    <source>
        <dbReference type="ARBA" id="ARBA00022723"/>
    </source>
</evidence>
<evidence type="ECO:0000313" key="12">
    <source>
        <dbReference type="EMBL" id="MEX6429383.1"/>
    </source>
</evidence>
<keyword evidence="13" id="KW-1185">Reference proteome</keyword>
<dbReference type="InterPro" id="IPR042097">
    <property type="entry name" value="Aminopeptidase_N-like_N_sf"/>
</dbReference>
<dbReference type="InterPro" id="IPR050344">
    <property type="entry name" value="Peptidase_M1_aminopeptidases"/>
</dbReference>
<dbReference type="Pfam" id="PF17900">
    <property type="entry name" value="Peptidase_M1_N"/>
    <property type="match status" value="1"/>
</dbReference>
<comment type="caution">
    <text evidence="12">The sequence shown here is derived from an EMBL/GenBank/DDBJ whole genome shotgun (WGS) entry which is preliminary data.</text>
</comment>
<evidence type="ECO:0000256" key="1">
    <source>
        <dbReference type="ARBA" id="ARBA00000098"/>
    </source>
</evidence>
<evidence type="ECO:0000259" key="10">
    <source>
        <dbReference type="Pfam" id="PF11838"/>
    </source>
</evidence>
<dbReference type="EMBL" id="JBFSHR010000015">
    <property type="protein sequence ID" value="MEX6429383.1"/>
    <property type="molecule type" value="Genomic_DNA"/>
</dbReference>
<evidence type="ECO:0000256" key="3">
    <source>
        <dbReference type="ARBA" id="ARBA00022670"/>
    </source>
</evidence>
<dbReference type="PANTHER" id="PTHR11533">
    <property type="entry name" value="PROTEASE M1 ZINC METALLOPROTEASE"/>
    <property type="match status" value="1"/>
</dbReference>
<evidence type="ECO:0000313" key="13">
    <source>
        <dbReference type="Proteomes" id="UP001560267"/>
    </source>
</evidence>
<dbReference type="InterPro" id="IPR027268">
    <property type="entry name" value="Peptidase_M4/M1_CTD_sf"/>
</dbReference>
<keyword evidence="3 8" id="KW-0645">Protease</keyword>
<dbReference type="CDD" id="cd09601">
    <property type="entry name" value="M1_APN-Q_like"/>
    <property type="match status" value="1"/>
</dbReference>
<evidence type="ECO:0000256" key="2">
    <source>
        <dbReference type="ARBA" id="ARBA00010136"/>
    </source>
</evidence>
<dbReference type="Pfam" id="PF11838">
    <property type="entry name" value="ERAP1_C"/>
    <property type="match status" value="1"/>
</dbReference>
<organism evidence="12 13">
    <name type="scientific">Ferrimicrobium acidiphilum</name>
    <dbReference type="NCBI Taxonomy" id="121039"/>
    <lineage>
        <taxon>Bacteria</taxon>
        <taxon>Bacillati</taxon>
        <taxon>Actinomycetota</taxon>
        <taxon>Acidimicrobiia</taxon>
        <taxon>Acidimicrobiales</taxon>
        <taxon>Acidimicrobiaceae</taxon>
        <taxon>Ferrimicrobium</taxon>
    </lineage>
</organism>
<reference evidence="12 13" key="1">
    <citation type="submission" date="2024-07" db="EMBL/GenBank/DDBJ databases">
        <title>Draft Genome Sequence of Ferrimicrobium acidiphilum Strain YE2023, Isolated from a Pulp of Bioleach Reactor.</title>
        <authorList>
            <person name="Elkina Y.A."/>
            <person name="Bulaeva A.G."/>
            <person name="Beletsky A.V."/>
            <person name="Mardanov A.V."/>
        </authorList>
    </citation>
    <scope>NUCLEOTIDE SEQUENCE [LARGE SCALE GENOMIC DNA]</scope>
    <source>
        <strain evidence="12 13">YE2023</strain>
    </source>
</reference>
<dbReference type="Gene3D" id="1.25.50.20">
    <property type="match status" value="1"/>
</dbReference>
<keyword evidence="8" id="KW-0031">Aminopeptidase</keyword>
<dbReference type="Gene3D" id="2.60.40.1730">
    <property type="entry name" value="tricorn interacting facor f3 domain"/>
    <property type="match status" value="1"/>
</dbReference>
<dbReference type="GO" id="GO:0016787">
    <property type="term" value="F:hydrolase activity"/>
    <property type="evidence" value="ECO:0007669"/>
    <property type="project" value="UniProtKB-KW"/>
</dbReference>
<dbReference type="InterPro" id="IPR014782">
    <property type="entry name" value="Peptidase_M1_dom"/>
</dbReference>
<evidence type="ECO:0000256" key="7">
    <source>
        <dbReference type="ARBA" id="ARBA00023049"/>
    </source>
</evidence>
<dbReference type="SUPFAM" id="SSF63737">
    <property type="entry name" value="Leukotriene A4 hydrolase N-terminal domain"/>
    <property type="match status" value="1"/>
</dbReference>
<evidence type="ECO:0000259" key="11">
    <source>
        <dbReference type="Pfam" id="PF17900"/>
    </source>
</evidence>
<dbReference type="SUPFAM" id="SSF55486">
    <property type="entry name" value="Metalloproteases ('zincins'), catalytic domain"/>
    <property type="match status" value="1"/>
</dbReference>
<evidence type="ECO:0000256" key="8">
    <source>
        <dbReference type="RuleBase" id="RU364040"/>
    </source>
</evidence>
<dbReference type="PRINTS" id="PR00756">
    <property type="entry name" value="ALADIPTASE"/>
</dbReference>
<dbReference type="InterPro" id="IPR001930">
    <property type="entry name" value="Peptidase_M1"/>
</dbReference>
<evidence type="ECO:0000256" key="6">
    <source>
        <dbReference type="ARBA" id="ARBA00022833"/>
    </source>
</evidence>
<keyword evidence="7 8" id="KW-0482">Metalloprotease</keyword>
<accession>A0ABV3Y1D8</accession>
<sequence length="851" mass="94464">MVVGVRDDNPFRLSRFVEPSHYDLFLHIHPDQDEFFGRETITVRVNQATTLVELNSVDLTVTNARVGAEAASVTTDAEHQIIRLEFTTPLNVGTNADIYLEFSARLRSDLSGLYRSVYNDEHGVSHAMATTQFEATGARQAFPCFDEPDMKATFAITIEAPDSLEAITNYPEQSSESASEPGFTVHHYLTTMVMSTYILAFIVGDLRSTPPVHARGVPIRVCHAPGKDALTGFALRVAQHAISFFEDWFQIPYPAPKLDLIAIPDFAFGAMENLGAVTFRETALLVDEARAAQSELERICDVVCHEIAHMWFGDLVTMKWWNGIWLNEAFATFMETTASDAFNPEWHKWESFGIARLSALNVDGLPSTRPIEYPVIAPADADDMFDLLTYEKGCSVIKMMEQYLGEDIFKAGVRNYLNSHLHGNAETEDLWLALQEASGEPVADVMNTWILQGGHPLVSVDALPDGVRLSQDPFRFLGEETDPIGEIGANWMVPIVTRELDGQQQRVLLGQQYQVVTATAEPVIVNAGGIGPYRTRYSQQLLPKVCEYFQELTTLERFNLIADTWSLVLANQSPLSDAIELFNRCSSETDPNVLQTVSAALSLLLRISLPEERPAVAKLTQSIFGPVLDTLGMEPTVSDTPRAKVARSVAFAALGTIADDDEVSAQALQWFREEMSGVGGPSGDLASAVLAIVAKHGDDSEFAFILDRYRNPVDPLDERRHLLALADFRQPTLINRVLPMILTSIRSQDGAFVLNRVIANESVGVLGLDFAMSHFDELLARLPVNSYDLAFGSLSSLVTSDSYLRANDVFAFFETHHLPAGGRLLAQTLERYRVNLRFRDRYAGRLRSYLP</sequence>
<dbReference type="PANTHER" id="PTHR11533:SF299">
    <property type="entry name" value="AMINOPEPTIDASE"/>
    <property type="match status" value="1"/>
</dbReference>
<dbReference type="Gene3D" id="2.60.40.1910">
    <property type="match status" value="1"/>
</dbReference>
<evidence type="ECO:0000256" key="5">
    <source>
        <dbReference type="ARBA" id="ARBA00022801"/>
    </source>
</evidence>
<keyword evidence="6 8" id="KW-0862">Zinc</keyword>
<evidence type="ECO:0000259" key="9">
    <source>
        <dbReference type="Pfam" id="PF01433"/>
    </source>
</evidence>
<dbReference type="Proteomes" id="UP001560267">
    <property type="component" value="Unassembled WGS sequence"/>
</dbReference>
<name>A0ABV3Y1D8_9ACTN</name>
<comment type="cofactor">
    <cofactor evidence="8">
        <name>Zn(2+)</name>
        <dbReference type="ChEBI" id="CHEBI:29105"/>
    </cofactor>
    <text evidence="8">Binds 1 zinc ion per subunit.</text>
</comment>
<dbReference type="InterPro" id="IPR034016">
    <property type="entry name" value="M1_APN-typ"/>
</dbReference>
<proteinExistence type="inferred from homology"/>
<feature type="domain" description="Aminopeptidase N-like N-terminal" evidence="11">
    <location>
        <begin position="19"/>
        <end position="198"/>
    </location>
</feature>
<feature type="domain" description="Peptidase M1 membrane alanine aminopeptidase" evidence="9">
    <location>
        <begin position="233"/>
        <end position="449"/>
    </location>
</feature>
<feature type="domain" description="ERAP1-like C-terminal" evidence="10">
    <location>
        <begin position="523"/>
        <end position="833"/>
    </location>
</feature>
<dbReference type="Pfam" id="PF01433">
    <property type="entry name" value="Peptidase_M1"/>
    <property type="match status" value="1"/>
</dbReference>
<comment type="similarity">
    <text evidence="2 8">Belongs to the peptidase M1 family.</text>
</comment>